<comment type="caution">
    <text evidence="2">The sequence shown here is derived from an EMBL/GenBank/DDBJ whole genome shotgun (WGS) entry which is preliminary data.</text>
</comment>
<name>A0A3L7AJK5_9MICO</name>
<feature type="region of interest" description="Disordered" evidence="1">
    <location>
        <begin position="1"/>
        <end position="27"/>
    </location>
</feature>
<gene>
    <name evidence="2" type="ORF">D9V34_15275</name>
</gene>
<dbReference type="RefSeq" id="WP_121689338.1">
    <property type="nucleotide sequence ID" value="NZ_RCUY01000014.1"/>
</dbReference>
<reference evidence="2 3" key="1">
    <citation type="submission" date="2018-10" db="EMBL/GenBank/DDBJ databases">
        <authorList>
            <person name="Li J."/>
        </authorList>
    </citation>
    <scope>NUCLEOTIDE SEQUENCE [LARGE SCALE GENOMIC DNA]</scope>
    <source>
        <strain evidence="2 3">JCM 11654</strain>
    </source>
</reference>
<keyword evidence="3" id="KW-1185">Reference proteome</keyword>
<evidence type="ECO:0000313" key="3">
    <source>
        <dbReference type="Proteomes" id="UP000269438"/>
    </source>
</evidence>
<accession>A0A3L7AJK5</accession>
<evidence type="ECO:0000313" key="2">
    <source>
        <dbReference type="EMBL" id="RLP79900.1"/>
    </source>
</evidence>
<dbReference type="AlphaFoldDB" id="A0A3L7AJK5"/>
<proteinExistence type="predicted"/>
<dbReference type="OrthoDB" id="9342873at2"/>
<dbReference type="EMBL" id="RCUY01000014">
    <property type="protein sequence ID" value="RLP79900.1"/>
    <property type="molecule type" value="Genomic_DNA"/>
</dbReference>
<organism evidence="2 3">
    <name type="scientific">Mycetocola lacteus</name>
    <dbReference type="NCBI Taxonomy" id="76637"/>
    <lineage>
        <taxon>Bacteria</taxon>
        <taxon>Bacillati</taxon>
        <taxon>Actinomycetota</taxon>
        <taxon>Actinomycetes</taxon>
        <taxon>Micrococcales</taxon>
        <taxon>Microbacteriaceae</taxon>
        <taxon>Mycetocola</taxon>
    </lineage>
</organism>
<evidence type="ECO:0000256" key="1">
    <source>
        <dbReference type="SAM" id="MobiDB-lite"/>
    </source>
</evidence>
<protein>
    <submittedName>
        <fullName evidence="2">Amino acid deaminase</fullName>
    </submittedName>
</protein>
<dbReference type="Proteomes" id="UP000269438">
    <property type="component" value="Unassembled WGS sequence"/>
</dbReference>
<sequence>MKHFFGTAASRTTALAPSPTDGSAAHSTLRTNPTDTAALHAHLQDLSLHLTALAEATPLSLAEDLFRAQPWLADALDRDRAAGVFAHWGRSTAVDENVGSAVLAAPVLNVLSARAGLPATAPEANAGLLHVYGYLYAPVQTPYGTKRERWIDGELAGALGLPATHFRPEDGESTPLARLTEVLLPLFSGGPRRGDLLRLREQITPDLAAHTLLYQARPGAAGPAALAYALEDSRGIHLITAFPYAGSAGELCSVHVSAPPRLRYNALTP</sequence>